<dbReference type="SMART" id="SM01134">
    <property type="entry name" value="DeoRC"/>
    <property type="match status" value="1"/>
</dbReference>
<dbReference type="InterPro" id="IPR050313">
    <property type="entry name" value="Carb_Metab_HTH_regulators"/>
</dbReference>
<dbReference type="Gene3D" id="1.10.10.10">
    <property type="entry name" value="Winged helix-like DNA-binding domain superfamily/Winged helix DNA-binding domain"/>
    <property type="match status" value="1"/>
</dbReference>
<dbReference type="SUPFAM" id="SSF46785">
    <property type="entry name" value="Winged helix' DNA-binding domain"/>
    <property type="match status" value="1"/>
</dbReference>
<evidence type="ECO:0000256" key="2">
    <source>
        <dbReference type="ARBA" id="ARBA00023125"/>
    </source>
</evidence>
<comment type="caution">
    <text evidence="5">The sequence shown here is derived from an EMBL/GenBank/DDBJ whole genome shotgun (WGS) entry which is preliminary data.</text>
</comment>
<keyword evidence="3" id="KW-0804">Transcription</keyword>
<dbReference type="GO" id="GO:0003700">
    <property type="term" value="F:DNA-binding transcription factor activity"/>
    <property type="evidence" value="ECO:0007669"/>
    <property type="project" value="InterPro"/>
</dbReference>
<dbReference type="PROSITE" id="PS00894">
    <property type="entry name" value="HTH_DEOR_1"/>
    <property type="match status" value="1"/>
</dbReference>
<keyword evidence="1" id="KW-0805">Transcription regulation</keyword>
<dbReference type="PRINTS" id="PR00037">
    <property type="entry name" value="HTHLACR"/>
</dbReference>
<proteinExistence type="predicted"/>
<gene>
    <name evidence="5" type="ORF">EDM56_25120</name>
</gene>
<evidence type="ECO:0000256" key="3">
    <source>
        <dbReference type="ARBA" id="ARBA00023163"/>
    </source>
</evidence>
<dbReference type="InterPro" id="IPR037171">
    <property type="entry name" value="NagB/RpiA_transferase-like"/>
</dbReference>
<organism evidence="5 6">
    <name type="scientific">Brevibacillus fluminis</name>
    <dbReference type="NCBI Taxonomy" id="511487"/>
    <lineage>
        <taxon>Bacteria</taxon>
        <taxon>Bacillati</taxon>
        <taxon>Bacillota</taxon>
        <taxon>Bacilli</taxon>
        <taxon>Bacillales</taxon>
        <taxon>Paenibacillaceae</taxon>
        <taxon>Brevibacillus</taxon>
    </lineage>
</organism>
<accession>A0A3M8D0K6</accession>
<keyword evidence="6" id="KW-1185">Reference proteome</keyword>
<evidence type="ECO:0000313" key="6">
    <source>
        <dbReference type="Proteomes" id="UP000271031"/>
    </source>
</evidence>
<dbReference type="InterPro" id="IPR036388">
    <property type="entry name" value="WH-like_DNA-bd_sf"/>
</dbReference>
<dbReference type="InterPro" id="IPR036390">
    <property type="entry name" value="WH_DNA-bd_sf"/>
</dbReference>
<dbReference type="OrthoDB" id="9798651at2"/>
<evidence type="ECO:0000256" key="1">
    <source>
        <dbReference type="ARBA" id="ARBA00023015"/>
    </source>
</evidence>
<dbReference type="Proteomes" id="UP000271031">
    <property type="component" value="Unassembled WGS sequence"/>
</dbReference>
<evidence type="ECO:0000259" key="4">
    <source>
        <dbReference type="PROSITE" id="PS51000"/>
    </source>
</evidence>
<dbReference type="Pfam" id="PF00455">
    <property type="entry name" value="DeoRC"/>
    <property type="match status" value="1"/>
</dbReference>
<dbReference type="PROSITE" id="PS51000">
    <property type="entry name" value="HTH_DEOR_2"/>
    <property type="match status" value="1"/>
</dbReference>
<keyword evidence="2" id="KW-0238">DNA-binding</keyword>
<dbReference type="Pfam" id="PF08220">
    <property type="entry name" value="HTH_DeoR"/>
    <property type="match status" value="1"/>
</dbReference>
<protein>
    <submittedName>
        <fullName evidence="5">DeoR/GlpR transcriptional regulator</fullName>
    </submittedName>
</protein>
<dbReference type="InterPro" id="IPR014036">
    <property type="entry name" value="DeoR-like_C"/>
</dbReference>
<dbReference type="InterPro" id="IPR001034">
    <property type="entry name" value="DeoR_HTH"/>
</dbReference>
<dbReference type="Gene3D" id="3.40.50.1360">
    <property type="match status" value="1"/>
</dbReference>
<dbReference type="PANTHER" id="PTHR30363:SF51">
    <property type="entry name" value="HTH-TYPE TRANSCRIPTIONAL REPRESSOR GLCR"/>
    <property type="match status" value="1"/>
</dbReference>
<evidence type="ECO:0000313" key="5">
    <source>
        <dbReference type="EMBL" id="RNB81604.1"/>
    </source>
</evidence>
<dbReference type="SMART" id="SM00420">
    <property type="entry name" value="HTH_DEOR"/>
    <property type="match status" value="1"/>
</dbReference>
<dbReference type="AlphaFoldDB" id="A0A3M8D0K6"/>
<sequence>MFQEERLVEILRDLQEHQRISVQDIIDRYGVSRDTARRDLVKLEEQGAILRTRGGAILPTLTKKSIHYKERIQLKSDVKRLIGQRAASLLKDGDYLIMDASTTVQFAAEAMQTRDNVVVTNSIATANILAEKPSVSIYMLGGMLQAQDRYVLGPRSIEMLSDYQVDKLLIGVCGLNAEGIFHATEEESYQLREMLKCADQVIVLADQTKFGLKLFHKVAGLDWIDMIITDRMPHEDILAALRKHEIELFIVQQEQE</sequence>
<dbReference type="EMBL" id="RHHQ01000022">
    <property type="protein sequence ID" value="RNB81604.1"/>
    <property type="molecule type" value="Genomic_DNA"/>
</dbReference>
<dbReference type="GO" id="GO:0003677">
    <property type="term" value="F:DNA binding"/>
    <property type="evidence" value="ECO:0007669"/>
    <property type="project" value="UniProtKB-KW"/>
</dbReference>
<dbReference type="SUPFAM" id="SSF100950">
    <property type="entry name" value="NagB/RpiA/CoA transferase-like"/>
    <property type="match status" value="1"/>
</dbReference>
<name>A0A3M8D0K6_9BACL</name>
<reference evidence="5 6" key="1">
    <citation type="submission" date="2018-10" db="EMBL/GenBank/DDBJ databases">
        <title>Phylogenomics of Brevibacillus.</title>
        <authorList>
            <person name="Dunlap C."/>
        </authorList>
    </citation>
    <scope>NUCLEOTIDE SEQUENCE [LARGE SCALE GENOMIC DNA]</scope>
    <source>
        <strain evidence="5 6">JCM 15716</strain>
    </source>
</reference>
<feature type="domain" description="HTH deoR-type" evidence="4">
    <location>
        <begin position="3"/>
        <end position="58"/>
    </location>
</feature>
<dbReference type="InterPro" id="IPR018356">
    <property type="entry name" value="Tscrpt_reg_HTH_DeoR_CS"/>
</dbReference>
<dbReference type="PANTHER" id="PTHR30363">
    <property type="entry name" value="HTH-TYPE TRANSCRIPTIONAL REGULATOR SRLR-RELATED"/>
    <property type="match status" value="1"/>
</dbReference>